<sequence>MNDRLGPSVSVHAMDTPGVTAAAAPGSDARGPLMNDATDATDAASATATDATATADAPRPVRSTARAPRRRGPGAVATALAAAASALLAVAGCAGGGGGGTADAGAETGRNAEAGRNTVRPGASAGRAPGPARVERLASAAGCEPEFTTQVDDYRQAVCESAKGKFVFLDFATAKGQRDWLETAQMYGGVYLVGNRWVLSSSPRKNMETLRDEFGGTIEESTSYGGASRAPGAQGPSDQLK</sequence>
<gene>
    <name evidence="2" type="ORF">TPA0910_75220</name>
</gene>
<accession>A0ABQ3UBX0</accession>
<dbReference type="EMBL" id="BNEK01000005">
    <property type="protein sequence ID" value="GHJ33089.1"/>
    <property type="molecule type" value="Genomic_DNA"/>
</dbReference>
<feature type="compositionally biased region" description="Low complexity" evidence="1">
    <location>
        <begin position="120"/>
        <end position="131"/>
    </location>
</feature>
<feature type="compositionally biased region" description="Low complexity" evidence="1">
    <location>
        <begin position="36"/>
        <end position="66"/>
    </location>
</feature>
<organism evidence="2 3">
    <name type="scientific">Streptomyces hygroscopicus</name>
    <dbReference type="NCBI Taxonomy" id="1912"/>
    <lineage>
        <taxon>Bacteria</taxon>
        <taxon>Bacillati</taxon>
        <taxon>Actinomycetota</taxon>
        <taxon>Actinomycetes</taxon>
        <taxon>Kitasatosporales</taxon>
        <taxon>Streptomycetaceae</taxon>
        <taxon>Streptomyces</taxon>
        <taxon>Streptomyces violaceusniger group</taxon>
    </lineage>
</organism>
<protein>
    <recommendedName>
        <fullName evidence="4">Lipoprotein</fullName>
    </recommendedName>
</protein>
<keyword evidence="3" id="KW-1185">Reference proteome</keyword>
<proteinExistence type="predicted"/>
<feature type="region of interest" description="Disordered" evidence="1">
    <location>
        <begin position="214"/>
        <end position="241"/>
    </location>
</feature>
<evidence type="ECO:0000313" key="3">
    <source>
        <dbReference type="Proteomes" id="UP001054854"/>
    </source>
</evidence>
<evidence type="ECO:0000256" key="1">
    <source>
        <dbReference type="SAM" id="MobiDB-lite"/>
    </source>
</evidence>
<feature type="region of interest" description="Disordered" evidence="1">
    <location>
        <begin position="98"/>
        <end position="131"/>
    </location>
</feature>
<name>A0ABQ3UBX0_STRHY</name>
<dbReference type="Proteomes" id="UP001054854">
    <property type="component" value="Unassembled WGS sequence"/>
</dbReference>
<feature type="region of interest" description="Disordered" evidence="1">
    <location>
        <begin position="18"/>
        <end position="72"/>
    </location>
</feature>
<reference evidence="2" key="1">
    <citation type="submission" date="2024-05" db="EMBL/GenBank/DDBJ databases">
        <title>Whole genome shotgun sequence of Streptomyces hygroscopicus NBRC 113678.</title>
        <authorList>
            <person name="Komaki H."/>
            <person name="Tamura T."/>
        </authorList>
    </citation>
    <scope>NUCLEOTIDE SEQUENCE</scope>
    <source>
        <strain evidence="2">N11-34</strain>
    </source>
</reference>
<comment type="caution">
    <text evidence="2">The sequence shown here is derived from an EMBL/GenBank/DDBJ whole genome shotgun (WGS) entry which is preliminary data.</text>
</comment>
<evidence type="ECO:0000313" key="2">
    <source>
        <dbReference type="EMBL" id="GHJ33089.1"/>
    </source>
</evidence>
<evidence type="ECO:0008006" key="4">
    <source>
        <dbReference type="Google" id="ProtNLM"/>
    </source>
</evidence>